<sequence>MSVAVIQGASGGLGASLTRHILRHTNLSVYALTQQPSSSRLKDTILDSLPSGERGKGKLSTSERLTVVDSVDVREEDGLERAKGLVKEREGEESVRLVVCLAGILRAEKSLAGINLQDALNSFQINTLGHLMTYKHFVPLIPSKKAFRELKRGWGEEGDPAQGLVGSGHSICCSLSARVGSIGDNERGGWYSYRASKAAVNQIIRTLDHEVHSIHLLSVRVLTPYQLINKSSSGIAYGYHPGTVLTPFTAPIIGNPSPDASQGRFDVDQAIEHLTDVMGKVQRGAEGEEGEWGGRCWDWKGKRIEW</sequence>
<protein>
    <recommendedName>
        <fullName evidence="4">NAD-dependent epimerase/dehydratase domain-containing protein</fullName>
    </recommendedName>
</protein>
<dbReference type="Gene3D" id="3.40.50.720">
    <property type="entry name" value="NAD(P)-binding Rossmann-like Domain"/>
    <property type="match status" value="1"/>
</dbReference>
<dbReference type="InterPro" id="IPR051468">
    <property type="entry name" value="Fungal_SecMetab_SDRs"/>
</dbReference>
<keyword evidence="3" id="KW-1185">Reference proteome</keyword>
<dbReference type="GO" id="GO:0016491">
    <property type="term" value="F:oxidoreductase activity"/>
    <property type="evidence" value="ECO:0007669"/>
    <property type="project" value="TreeGrafter"/>
</dbReference>
<dbReference type="GeneID" id="30156666"/>
<dbReference type="PANTHER" id="PTHR43544:SF12">
    <property type="entry name" value="NAD(P)-BINDING ROSSMANN-FOLD SUPERFAMILY PROTEIN"/>
    <property type="match status" value="1"/>
</dbReference>
<dbReference type="EMBL" id="AWGJ01000008">
    <property type="protein sequence ID" value="ODN76741.1"/>
    <property type="molecule type" value="Genomic_DNA"/>
</dbReference>
<gene>
    <name evidence="2" type="ORF">L202_05357</name>
</gene>
<reference evidence="2 3" key="1">
    <citation type="submission" date="2016-06" db="EMBL/GenBank/DDBJ databases">
        <title>Evolution of pathogenesis and genome organization in the Tremellales.</title>
        <authorList>
            <person name="Cuomo C."/>
            <person name="Litvintseva A."/>
            <person name="Heitman J."/>
            <person name="Chen Y."/>
            <person name="Sun S."/>
            <person name="Springer D."/>
            <person name="Dromer F."/>
            <person name="Young S."/>
            <person name="Zeng Q."/>
            <person name="Chapman S."/>
            <person name="Gujja S."/>
            <person name="Saif S."/>
            <person name="Birren B."/>
        </authorList>
    </citation>
    <scope>NUCLEOTIDE SEQUENCE [LARGE SCALE GENOMIC DNA]</scope>
    <source>
        <strain evidence="2 3">CBS 6039</strain>
    </source>
</reference>
<dbReference type="InterPro" id="IPR036291">
    <property type="entry name" value="NAD(P)-bd_dom_sf"/>
</dbReference>
<dbReference type="OrthoDB" id="5296at2759"/>
<comment type="caution">
    <text evidence="2">The sequence shown here is derived from an EMBL/GenBank/DDBJ whole genome shotgun (WGS) entry which is preliminary data.</text>
</comment>
<evidence type="ECO:0000313" key="2">
    <source>
        <dbReference type="EMBL" id="ODN76741.1"/>
    </source>
</evidence>
<comment type="similarity">
    <text evidence="1">Belongs to the short-chain dehydrogenases/reductases (SDR) family.</text>
</comment>
<organism evidence="2 3">
    <name type="scientific">Cryptococcus amylolentus CBS 6039</name>
    <dbReference type="NCBI Taxonomy" id="1295533"/>
    <lineage>
        <taxon>Eukaryota</taxon>
        <taxon>Fungi</taxon>
        <taxon>Dikarya</taxon>
        <taxon>Basidiomycota</taxon>
        <taxon>Agaricomycotina</taxon>
        <taxon>Tremellomycetes</taxon>
        <taxon>Tremellales</taxon>
        <taxon>Cryptococcaceae</taxon>
        <taxon>Cryptococcus</taxon>
    </lineage>
</organism>
<dbReference type="PRINTS" id="PR00081">
    <property type="entry name" value="GDHRDH"/>
</dbReference>
<dbReference type="AlphaFoldDB" id="A0A1E3HMT1"/>
<evidence type="ECO:0000313" key="3">
    <source>
        <dbReference type="Proteomes" id="UP000094065"/>
    </source>
</evidence>
<evidence type="ECO:0000256" key="1">
    <source>
        <dbReference type="ARBA" id="ARBA00006484"/>
    </source>
</evidence>
<proteinExistence type="inferred from homology"/>
<dbReference type="GO" id="GO:0005737">
    <property type="term" value="C:cytoplasm"/>
    <property type="evidence" value="ECO:0007669"/>
    <property type="project" value="TreeGrafter"/>
</dbReference>
<dbReference type="PANTHER" id="PTHR43544">
    <property type="entry name" value="SHORT-CHAIN DEHYDROGENASE/REDUCTASE"/>
    <property type="match status" value="1"/>
</dbReference>
<dbReference type="SUPFAM" id="SSF51735">
    <property type="entry name" value="NAD(P)-binding Rossmann-fold domains"/>
    <property type="match status" value="1"/>
</dbReference>
<evidence type="ECO:0008006" key="4">
    <source>
        <dbReference type="Google" id="ProtNLM"/>
    </source>
</evidence>
<accession>A0A1E3HMT1</accession>
<dbReference type="Proteomes" id="UP000094065">
    <property type="component" value="Unassembled WGS sequence"/>
</dbReference>
<dbReference type="InterPro" id="IPR002347">
    <property type="entry name" value="SDR_fam"/>
</dbReference>
<name>A0A1E3HMT1_9TREE</name>
<dbReference type="RefSeq" id="XP_018992115.1">
    <property type="nucleotide sequence ID" value="XM_019139624.1"/>
</dbReference>